<keyword evidence="2" id="KW-1003">Cell membrane</keyword>
<evidence type="ECO:0000256" key="4">
    <source>
        <dbReference type="ARBA" id="ARBA00022692"/>
    </source>
</evidence>
<keyword evidence="4 10" id="KW-0812">Transmembrane</keyword>
<proteinExistence type="inferred from homology"/>
<evidence type="ECO:0000256" key="6">
    <source>
        <dbReference type="ARBA" id="ARBA00022989"/>
    </source>
</evidence>
<evidence type="ECO:0000256" key="9">
    <source>
        <dbReference type="ARBA" id="ARBA00023224"/>
    </source>
</evidence>
<evidence type="ECO:0000256" key="7">
    <source>
        <dbReference type="ARBA" id="ARBA00023136"/>
    </source>
</evidence>
<evidence type="ECO:0000256" key="8">
    <source>
        <dbReference type="ARBA" id="ARBA00023170"/>
    </source>
</evidence>
<accession>A0A6J1QAC3</accession>
<gene>
    <name evidence="12" type="primary">LOC112459419</name>
</gene>
<keyword evidence="11" id="KW-1185">Reference proteome</keyword>
<feature type="transmembrane region" description="Helical" evidence="10">
    <location>
        <begin position="255"/>
        <end position="280"/>
    </location>
</feature>
<keyword evidence="3 10" id="KW-0716">Sensory transduction</keyword>
<dbReference type="OrthoDB" id="6765072at2759"/>
<dbReference type="PANTHER" id="PTHR21137">
    <property type="entry name" value="ODORANT RECEPTOR"/>
    <property type="match status" value="1"/>
</dbReference>
<evidence type="ECO:0000256" key="2">
    <source>
        <dbReference type="ARBA" id="ARBA00022475"/>
    </source>
</evidence>
<name>A0A6J1QAC3_9HYME</name>
<protein>
    <recommendedName>
        <fullName evidence="10">Odorant receptor</fullName>
    </recommendedName>
</protein>
<comment type="similarity">
    <text evidence="10">Belongs to the insect chemoreceptor superfamily. Heteromeric odorant receptor channel (TC 1.A.69) family.</text>
</comment>
<comment type="caution">
    <text evidence="10">Lacks conserved residue(s) required for the propagation of feature annotation.</text>
</comment>
<dbReference type="RefSeq" id="XP_024879267.1">
    <property type="nucleotide sequence ID" value="XM_025023499.1"/>
</dbReference>
<sequence>MIPTSTIGGPMEFTLRLIGVWPDSSCRYLMRVVWTMAMVASQFLQYWYLFAHIGSDTLPNLMDSMSLCLSNSLLFLKLSLLWLNGRIIYDILTMMAEDWNECASTRSKLQPMVNKAILSHRFSKCSIGAYTIVLLLFGASDVIAQKSAGSEQLVEEKRFIVKMKLPSKCSASPFYEIVMLTQFLLQFTSAIVAGMLNALMVTFILHIAGQIDVMCHELLEIPVAEDKRDSRIVALRSVVNRHQRIIALADNIEDVFCYMALMQFLSNTFVICFLGFVIVTSLNSPDIVMMKILPYYAVVNLEAFILCYSGEYLSSKSKTINRAAYNSFWYELKPTESKILFLLILRSQKELAITAGKFIDLSLEGFTSILKASASYVSVLHAMY</sequence>
<reference evidence="12" key="1">
    <citation type="submission" date="2025-08" db="UniProtKB">
        <authorList>
            <consortium name="RefSeq"/>
        </authorList>
    </citation>
    <scope>IDENTIFICATION</scope>
    <source>
        <tissue evidence="12">Whole body</tissue>
    </source>
</reference>
<dbReference type="InterPro" id="IPR004117">
    <property type="entry name" value="7tm6_olfct_rcpt"/>
</dbReference>
<feature type="transmembrane region" description="Helical" evidence="10">
    <location>
        <begin position="28"/>
        <end position="49"/>
    </location>
</feature>
<feature type="transmembrane region" description="Helical" evidence="10">
    <location>
        <begin position="292"/>
        <end position="313"/>
    </location>
</feature>
<keyword evidence="5 10" id="KW-0552">Olfaction</keyword>
<dbReference type="GO" id="GO:0007165">
    <property type="term" value="P:signal transduction"/>
    <property type="evidence" value="ECO:0007669"/>
    <property type="project" value="UniProtKB-KW"/>
</dbReference>
<dbReference type="Proteomes" id="UP000504618">
    <property type="component" value="Unplaced"/>
</dbReference>
<feature type="transmembrane region" description="Helical" evidence="10">
    <location>
        <begin position="127"/>
        <end position="144"/>
    </location>
</feature>
<feature type="transmembrane region" description="Helical" evidence="10">
    <location>
        <begin position="69"/>
        <end position="89"/>
    </location>
</feature>
<dbReference type="GO" id="GO:0005886">
    <property type="term" value="C:plasma membrane"/>
    <property type="evidence" value="ECO:0007669"/>
    <property type="project" value="UniProtKB-SubCell"/>
</dbReference>
<evidence type="ECO:0000256" key="10">
    <source>
        <dbReference type="RuleBase" id="RU351113"/>
    </source>
</evidence>
<keyword evidence="9 10" id="KW-0807">Transducer</keyword>
<dbReference type="PANTHER" id="PTHR21137:SF35">
    <property type="entry name" value="ODORANT RECEPTOR 19A-RELATED"/>
    <property type="match status" value="1"/>
</dbReference>
<keyword evidence="6 10" id="KW-1133">Transmembrane helix</keyword>
<evidence type="ECO:0000256" key="5">
    <source>
        <dbReference type="ARBA" id="ARBA00022725"/>
    </source>
</evidence>
<dbReference type="GO" id="GO:0005549">
    <property type="term" value="F:odorant binding"/>
    <property type="evidence" value="ECO:0007669"/>
    <property type="project" value="InterPro"/>
</dbReference>
<feature type="transmembrane region" description="Helical" evidence="10">
    <location>
        <begin position="183"/>
        <end position="205"/>
    </location>
</feature>
<keyword evidence="8 10" id="KW-0675">Receptor</keyword>
<evidence type="ECO:0000256" key="1">
    <source>
        <dbReference type="ARBA" id="ARBA00004651"/>
    </source>
</evidence>
<dbReference type="GO" id="GO:0004984">
    <property type="term" value="F:olfactory receptor activity"/>
    <property type="evidence" value="ECO:0007669"/>
    <property type="project" value="InterPro"/>
</dbReference>
<comment type="subcellular location">
    <subcellularLocation>
        <location evidence="1 10">Cell membrane</location>
        <topology evidence="1 10">Multi-pass membrane protein</topology>
    </subcellularLocation>
</comment>
<dbReference type="AlphaFoldDB" id="A0A6J1QAC3"/>
<evidence type="ECO:0000313" key="11">
    <source>
        <dbReference type="Proteomes" id="UP000504618"/>
    </source>
</evidence>
<evidence type="ECO:0000313" key="12">
    <source>
        <dbReference type="RefSeq" id="XP_024879267.1"/>
    </source>
</evidence>
<dbReference type="GeneID" id="112459419"/>
<dbReference type="Pfam" id="PF02949">
    <property type="entry name" value="7tm_6"/>
    <property type="match status" value="1"/>
</dbReference>
<organism evidence="11 12">
    <name type="scientific">Temnothorax curvispinosus</name>
    <dbReference type="NCBI Taxonomy" id="300111"/>
    <lineage>
        <taxon>Eukaryota</taxon>
        <taxon>Metazoa</taxon>
        <taxon>Ecdysozoa</taxon>
        <taxon>Arthropoda</taxon>
        <taxon>Hexapoda</taxon>
        <taxon>Insecta</taxon>
        <taxon>Pterygota</taxon>
        <taxon>Neoptera</taxon>
        <taxon>Endopterygota</taxon>
        <taxon>Hymenoptera</taxon>
        <taxon>Apocrita</taxon>
        <taxon>Aculeata</taxon>
        <taxon>Formicoidea</taxon>
        <taxon>Formicidae</taxon>
        <taxon>Myrmicinae</taxon>
        <taxon>Temnothorax</taxon>
    </lineage>
</organism>
<evidence type="ECO:0000256" key="3">
    <source>
        <dbReference type="ARBA" id="ARBA00022606"/>
    </source>
</evidence>
<keyword evidence="7 10" id="KW-0472">Membrane</keyword>